<dbReference type="Pfam" id="PF01740">
    <property type="entry name" value="STAS"/>
    <property type="match status" value="1"/>
</dbReference>
<dbReference type="InterPro" id="IPR003658">
    <property type="entry name" value="Anti-sigma_ant"/>
</dbReference>
<dbReference type="InterPro" id="IPR036513">
    <property type="entry name" value="STAS_dom_sf"/>
</dbReference>
<dbReference type="Proteomes" id="UP000249248">
    <property type="component" value="Unassembled WGS sequence"/>
</dbReference>
<reference evidence="4 5" key="1">
    <citation type="submission" date="2018-06" db="EMBL/GenBank/DDBJ databases">
        <title>The draft genome sequence of Crocinitomix sp. SM1701.</title>
        <authorList>
            <person name="Zhang X."/>
        </authorList>
    </citation>
    <scope>NUCLEOTIDE SEQUENCE [LARGE SCALE GENOMIC DNA]</scope>
    <source>
        <strain evidence="4 5">SM1701</strain>
    </source>
</reference>
<dbReference type="GO" id="GO:0043856">
    <property type="term" value="F:anti-sigma factor antagonist activity"/>
    <property type="evidence" value="ECO:0007669"/>
    <property type="project" value="InterPro"/>
</dbReference>
<comment type="caution">
    <text evidence="4">The sequence shown here is derived from an EMBL/GenBank/DDBJ whole genome shotgun (WGS) entry which is preliminary data.</text>
</comment>
<proteinExistence type="inferred from homology"/>
<evidence type="ECO:0000256" key="1">
    <source>
        <dbReference type="ARBA" id="ARBA00009013"/>
    </source>
</evidence>
<dbReference type="NCBIfam" id="TIGR00377">
    <property type="entry name" value="ant_ant_sig"/>
    <property type="match status" value="1"/>
</dbReference>
<feature type="domain" description="STAS" evidence="3">
    <location>
        <begin position="21"/>
        <end position="111"/>
    </location>
</feature>
<dbReference type="AlphaFoldDB" id="A0A2W1NE05"/>
<accession>A0A2W1NE05</accession>
<dbReference type="OrthoDB" id="9796110at2"/>
<evidence type="ECO:0000259" key="3">
    <source>
        <dbReference type="PROSITE" id="PS50801"/>
    </source>
</evidence>
<sequence>MNFTIDTKGNYTVIQSNVEKLDATNASELKSELVLINKNAVNSIILDLNKTKYCDSSGLSAILIGNRLCKDAGGVFALSGLQANVEKMVKISQLDKVLNIYENLKAATSFIETK</sequence>
<dbReference type="PANTHER" id="PTHR33495">
    <property type="entry name" value="ANTI-SIGMA FACTOR ANTAGONIST TM_1081-RELATED-RELATED"/>
    <property type="match status" value="1"/>
</dbReference>
<keyword evidence="5" id="KW-1185">Reference proteome</keyword>
<evidence type="ECO:0000313" key="4">
    <source>
        <dbReference type="EMBL" id="PZE17655.1"/>
    </source>
</evidence>
<dbReference type="SUPFAM" id="SSF52091">
    <property type="entry name" value="SpoIIaa-like"/>
    <property type="match status" value="1"/>
</dbReference>
<dbReference type="Gene3D" id="3.30.750.24">
    <property type="entry name" value="STAS domain"/>
    <property type="match status" value="1"/>
</dbReference>
<dbReference type="PROSITE" id="PS50801">
    <property type="entry name" value="STAS"/>
    <property type="match status" value="1"/>
</dbReference>
<evidence type="ECO:0000313" key="5">
    <source>
        <dbReference type="Proteomes" id="UP000249248"/>
    </source>
</evidence>
<dbReference type="InterPro" id="IPR002645">
    <property type="entry name" value="STAS_dom"/>
</dbReference>
<name>A0A2W1NE05_9FLAO</name>
<protein>
    <recommendedName>
        <fullName evidence="2">Anti-sigma factor antagonist</fullName>
    </recommendedName>
</protein>
<dbReference type="CDD" id="cd07043">
    <property type="entry name" value="STAS_anti-anti-sigma_factors"/>
    <property type="match status" value="1"/>
</dbReference>
<comment type="similarity">
    <text evidence="1 2">Belongs to the anti-sigma-factor antagonist family.</text>
</comment>
<organism evidence="4 5">
    <name type="scientific">Putridiphycobacter roseus</name>
    <dbReference type="NCBI Taxonomy" id="2219161"/>
    <lineage>
        <taxon>Bacteria</taxon>
        <taxon>Pseudomonadati</taxon>
        <taxon>Bacteroidota</taxon>
        <taxon>Flavobacteriia</taxon>
        <taxon>Flavobacteriales</taxon>
        <taxon>Crocinitomicaceae</taxon>
        <taxon>Putridiphycobacter</taxon>
    </lineage>
</organism>
<gene>
    <name evidence="4" type="ORF">DNU06_07440</name>
</gene>
<dbReference type="RefSeq" id="WP_111062615.1">
    <property type="nucleotide sequence ID" value="NZ_JBHUCU010000027.1"/>
</dbReference>
<dbReference type="EMBL" id="QKSB01000003">
    <property type="protein sequence ID" value="PZE17655.1"/>
    <property type="molecule type" value="Genomic_DNA"/>
</dbReference>
<evidence type="ECO:0000256" key="2">
    <source>
        <dbReference type="RuleBase" id="RU003749"/>
    </source>
</evidence>